<evidence type="ECO:0000313" key="5">
    <source>
        <dbReference type="EMBL" id="NWK55681.1"/>
    </source>
</evidence>
<reference evidence="5 6" key="1">
    <citation type="submission" date="2020-07" db="EMBL/GenBank/DDBJ databases">
        <title>Roseicoccus Jingziensis gen. nov., sp. nov., isolated from coastal seawater.</title>
        <authorList>
            <person name="Feng X."/>
        </authorList>
    </citation>
    <scope>NUCLEOTIDE SEQUENCE [LARGE SCALE GENOMIC DNA]</scope>
    <source>
        <strain evidence="5 6">N1E253</strain>
    </source>
</reference>
<organism evidence="5 6">
    <name type="scientific">Oceaniferula marina</name>
    <dbReference type="NCBI Taxonomy" id="2748318"/>
    <lineage>
        <taxon>Bacteria</taxon>
        <taxon>Pseudomonadati</taxon>
        <taxon>Verrucomicrobiota</taxon>
        <taxon>Verrucomicrobiia</taxon>
        <taxon>Verrucomicrobiales</taxon>
        <taxon>Verrucomicrobiaceae</taxon>
        <taxon>Oceaniferula</taxon>
    </lineage>
</organism>
<dbReference type="SUPFAM" id="SSF48452">
    <property type="entry name" value="TPR-like"/>
    <property type="match status" value="1"/>
</dbReference>
<dbReference type="Pfam" id="PF17973">
    <property type="entry name" value="bMG10"/>
    <property type="match status" value="1"/>
</dbReference>
<dbReference type="Pfam" id="PF00207">
    <property type="entry name" value="A2M"/>
    <property type="match status" value="1"/>
</dbReference>
<feature type="signal peptide" evidence="2">
    <location>
        <begin position="1"/>
        <end position="22"/>
    </location>
</feature>
<evidence type="ECO:0000259" key="4">
    <source>
        <dbReference type="SMART" id="SM01360"/>
    </source>
</evidence>
<name>A0A851GIH7_9BACT</name>
<gene>
    <name evidence="5" type="ORF">HW115_08665</name>
</gene>
<dbReference type="GO" id="GO:0004866">
    <property type="term" value="F:endopeptidase inhibitor activity"/>
    <property type="evidence" value="ECO:0007669"/>
    <property type="project" value="InterPro"/>
</dbReference>
<keyword evidence="6" id="KW-1185">Reference proteome</keyword>
<dbReference type="InterPro" id="IPR047565">
    <property type="entry name" value="Alpha-macroglob_thiol-ester_cl"/>
</dbReference>
<dbReference type="InterPro" id="IPR041246">
    <property type="entry name" value="Bact_MG10"/>
</dbReference>
<dbReference type="Pfam" id="PF01835">
    <property type="entry name" value="MG2"/>
    <property type="match status" value="1"/>
</dbReference>
<dbReference type="Gene3D" id="1.50.10.20">
    <property type="match status" value="1"/>
</dbReference>
<dbReference type="SUPFAM" id="SSF48239">
    <property type="entry name" value="Terpenoid cyclases/Protein prenyltransferases"/>
    <property type="match status" value="1"/>
</dbReference>
<proteinExistence type="inferred from homology"/>
<dbReference type="PANTHER" id="PTHR40094:SF1">
    <property type="entry name" value="UBIQUITIN DOMAIN-CONTAINING PROTEIN"/>
    <property type="match status" value="1"/>
</dbReference>
<dbReference type="InterPro" id="IPR041555">
    <property type="entry name" value="MG3"/>
</dbReference>
<dbReference type="InterPro" id="IPR051802">
    <property type="entry name" value="YfhM-like"/>
</dbReference>
<evidence type="ECO:0000256" key="1">
    <source>
        <dbReference type="ARBA" id="ARBA00010556"/>
    </source>
</evidence>
<dbReference type="RefSeq" id="WP_178932227.1">
    <property type="nucleotide sequence ID" value="NZ_JACBAZ010000003.1"/>
</dbReference>
<dbReference type="Pfam" id="PF17791">
    <property type="entry name" value="MG3"/>
    <property type="match status" value="1"/>
</dbReference>
<dbReference type="PANTHER" id="PTHR40094">
    <property type="entry name" value="ALPHA-2-MACROGLOBULIN HOMOLOG"/>
    <property type="match status" value="1"/>
</dbReference>
<sequence>MTIHITASLAILFGLLCLPTHAVTQHQVTRNQAQKLQKQGNYKEALAIYQKLIKQADNPHPEQDLERAEVCLDKLKRIDEFDQVREQAVSTHPNDPSLLRLAAVRYLYNAHDGSIIAGEFKRGPHRGDHLYADATERDRIRALQLLLSSIKQADKPTGVSYQRLAEASAYNRTGRRSWKLQELSNLDQLPDYRTGDRWGYGGRNPEGAPVRPDGTPLFYSIPESWQAATNDGERWRWALNQQIQINAGQKDIVIKQWADFLHSQFGVQTLASYSWFHRSNEENEQKGILQVHTLKDDETIAKLASGVKRFKLPDDQNFIKIYQDLSTRDPYTADHLVGIYLNRRQHDRAAQLLIDTLERFPKNNSNKTRKKRLQHITGDWGRFDTSSGSFAAGKEAKLDYVFRNAKSVTLTVRPIDTRNMVDNLWKYIEGNPSKLKWDLMNWSNLGEQVVNDTRKKYVGKEIARRSHDLTPRPKHWDTRKSLSVPVSKPGAYLVTANLDQGVSSHTVIWIDSQVIISKSLKNGTLYLVTDAVTGKPVPSATLEFFGYQQKYRKEPSRFRKYDVLSQRFTKTTGDDGSLMLTKTDLGTNYQWMVRGSSDLGTCLLGFSRYRQHHYGESTLKALKSFGITDRPVYQPKQTVFGKFWVREARYDLGDQSTYAGTSFTLHIRDAAGNDLIKDHKLEADTYGGVEYKLDLPEEAKLGTYRVRLTHNKRHIGYHSFQVEEYKKPEYEVSIDAPTDPVILGETFKATVKARYYHGAPVTHAKVKVKVTRNRHNDLWFPAGRWDWLYGNGYGWFDVERPWFPGWKSWGCFCPRPSWWHRGSEAPEMILEQEFDIGADGTVKVEVDTTLAKTMHSDTDHRYSITAEVVDASRRMIVGSGQVIAARKPYQVSVWLDRGYARSGQAIQANVACRSADGKTVNTKGQFVLYQIHIKKEKVEEKEIQRWQTTTEGERNGQLKFQVQHAGQFRLAAIMRDDKGREIEGAILFTVRGDKAANEAGGPIPFSDIELITDKRTYIDGDTVQLLIQTKRPNSTVLLSLRGGQSHRFVKVQGQSSVVEIPVTKKDMPNFFVEAATVSNAKVHTAVREIIVPPEKRILKVEVIPNESRYKPRAKGKVKVRVTDQVGEPVEGSLALTIYDKSIEYISGGSNISDIKSHFWKWKRHFRGGFHDSLSHYEPNVLKRRTESMRNLGVFGHSLADAEFGYSNSAGSGGGGFGRVMRKNNSLRSGAMPLAAPAPAVAMEASADMASDDSFSGSGASDGGAADAPAVMIRKDFADLVKWIGAVETDAQGVAEIPVTFPDNLTTWKIKTWAMSHGTRVGEGTAEVITSKDLIIRLQAPRFFVEKDEVVLSAVVHNDLKTDQQATVSLELEGDTIRSDSPLTQKQTIKAGDEARIDWRCQVLNEGEAVVRMKVITPDDSDAMEMRFPVYVHGILKQSAWSRVIAPEESKTKITIEVPAERRPDQSRLEIRYSPTIAGSIVDALPYLADYPYGCTEQTLNRFVPTVITQKLIREMGINLEDVKNKRANLNPQEIGDDKTRMAQWKRWQRNPVFDAQEVAKMTRQGVDQLGKMQLGNGGWGWFSGYGERAYPHTTAVVVHGLLIAKQNDAKIPERMLNDGIQWLQQYEATQSEHIRMWKKRKKHTKQYADARDALVRMVLAEAGHANKEMLGYLFRDKNHLSVYAKSLAGMACHLAKDEAKRDALIRNIMQFLVYDEENQSAHLKLGNEGYWWFWYGSEIEAHAWFLKLLSATQAKSKEARGLVKYLINNRKHATYWKSTRDTAYCIEAIADYMRASGENHPEAEITVSLDGKKIKTVSINKENLFSYDNKVVINGDALSAGTHLVEVSRKGPDNQTGPLYTNAYLTVFTKEDNIKKTGLEVKVDRAYYKLERIDASETTAGTEGQVVEHKIEKYKRIPLKSEDVLVSGDLVEVELHIHSKNDYEYLMFNDWKPAGLEAVEMRSGYTNNGMGAYMEMHHEKTSFFVRRLPRGEHSLSYRLRAEIPGRFSALPTQAEAMYAPELKANSDEIKIQVKDR</sequence>
<dbReference type="Gene3D" id="2.60.40.1930">
    <property type="match status" value="1"/>
</dbReference>
<dbReference type="Gene3D" id="1.25.40.10">
    <property type="entry name" value="Tetratricopeptide repeat domain"/>
    <property type="match status" value="1"/>
</dbReference>
<dbReference type="SMART" id="SM01359">
    <property type="entry name" value="A2M_N_2"/>
    <property type="match status" value="1"/>
</dbReference>
<dbReference type="InterPro" id="IPR001599">
    <property type="entry name" value="Macroglobln_a2"/>
</dbReference>
<keyword evidence="2" id="KW-0732">Signal</keyword>
<dbReference type="Proteomes" id="UP000557872">
    <property type="component" value="Unassembled WGS sequence"/>
</dbReference>
<dbReference type="InterPro" id="IPR008930">
    <property type="entry name" value="Terpenoid_cyclase/PrenylTrfase"/>
</dbReference>
<comment type="caution">
    <text evidence="5">The sequence shown here is derived from an EMBL/GenBank/DDBJ whole genome shotgun (WGS) entry which is preliminary data.</text>
</comment>
<feature type="domain" description="Alpha-2-macroglobulin" evidence="4">
    <location>
        <begin position="1279"/>
        <end position="1369"/>
    </location>
</feature>
<dbReference type="InterPro" id="IPR002890">
    <property type="entry name" value="MG2"/>
</dbReference>
<dbReference type="SMART" id="SM01360">
    <property type="entry name" value="A2M"/>
    <property type="match status" value="1"/>
</dbReference>
<dbReference type="InterPro" id="IPR011990">
    <property type="entry name" value="TPR-like_helical_dom_sf"/>
</dbReference>
<feature type="domain" description="Alpha-2-macroglobulin bait region" evidence="3">
    <location>
        <begin position="1008"/>
        <end position="1145"/>
    </location>
</feature>
<evidence type="ECO:0000313" key="6">
    <source>
        <dbReference type="Proteomes" id="UP000557872"/>
    </source>
</evidence>
<protein>
    <submittedName>
        <fullName evidence="5">Alpha-2-macroglobulin</fullName>
    </submittedName>
</protein>
<accession>A0A851GIH7</accession>
<dbReference type="SMART" id="SM01419">
    <property type="entry name" value="Thiol-ester_cl"/>
    <property type="match status" value="1"/>
</dbReference>
<comment type="similarity">
    <text evidence="1">Belongs to the protease inhibitor I39 (alpha-2-macroglobulin) family. Bacterial alpha-2-macroglobulin subfamily.</text>
</comment>
<dbReference type="CDD" id="cd02891">
    <property type="entry name" value="A2M_like"/>
    <property type="match status" value="1"/>
</dbReference>
<dbReference type="Pfam" id="PF07703">
    <property type="entry name" value="A2M_BRD"/>
    <property type="match status" value="1"/>
</dbReference>
<evidence type="ECO:0000259" key="3">
    <source>
        <dbReference type="SMART" id="SM01359"/>
    </source>
</evidence>
<dbReference type="InterPro" id="IPR011625">
    <property type="entry name" value="A2M_N_BRD"/>
</dbReference>
<dbReference type="EMBL" id="JACBAZ010000003">
    <property type="protein sequence ID" value="NWK55681.1"/>
    <property type="molecule type" value="Genomic_DNA"/>
</dbReference>
<evidence type="ECO:0000256" key="2">
    <source>
        <dbReference type="SAM" id="SignalP"/>
    </source>
</evidence>
<feature type="chain" id="PRO_5032950420" evidence="2">
    <location>
        <begin position="23"/>
        <end position="2036"/>
    </location>
</feature>